<dbReference type="KEGG" id="prr:AT705_00225"/>
<protein>
    <submittedName>
        <fullName evidence="2">Uncharacterized protein</fullName>
    </submittedName>
</protein>
<proteinExistence type="predicted"/>
<accession>A0A0U3I1I9</accession>
<keyword evidence="1" id="KW-0812">Transmembrane</keyword>
<name>A0A0U3I1I9_9GAMM</name>
<evidence type="ECO:0000256" key="1">
    <source>
        <dbReference type="SAM" id="Phobius"/>
    </source>
</evidence>
<dbReference type="EMBL" id="CP013611">
    <property type="protein sequence ID" value="ALU41488.1"/>
    <property type="molecule type" value="Genomic_DNA"/>
</dbReference>
<keyword evidence="1" id="KW-1133">Transmembrane helix</keyword>
<keyword evidence="1" id="KW-0472">Membrane</keyword>
<feature type="transmembrane region" description="Helical" evidence="1">
    <location>
        <begin position="21"/>
        <end position="40"/>
    </location>
</feature>
<dbReference type="AlphaFoldDB" id="A0A0U3I1I9"/>
<gene>
    <name evidence="2" type="ORF">AT705_00225</name>
</gene>
<organism evidence="2 3">
    <name type="scientific">Pseudoalteromonas rubra</name>
    <dbReference type="NCBI Taxonomy" id="43658"/>
    <lineage>
        <taxon>Bacteria</taxon>
        <taxon>Pseudomonadati</taxon>
        <taxon>Pseudomonadota</taxon>
        <taxon>Gammaproteobacteria</taxon>
        <taxon>Alteromonadales</taxon>
        <taxon>Pseudoalteromonadaceae</taxon>
        <taxon>Pseudoalteromonas</taxon>
    </lineage>
</organism>
<reference evidence="2 3" key="1">
    <citation type="submission" date="2015-12" db="EMBL/GenBank/DDBJ databases">
        <title>Complete genome sequence of Pseudoalteromonas rubra SCSIO 6842, harboring a conjugative plasmid.</title>
        <authorList>
            <person name="Li B."/>
            <person name="Wang X."/>
        </authorList>
    </citation>
    <scope>NUCLEOTIDE SEQUENCE [LARGE SCALE GENOMIC DNA]</scope>
    <source>
        <strain evidence="2 3">SCSIO 6842</strain>
    </source>
</reference>
<sequence length="74" mass="8384">MLTICEELIQKTACDTAAKKALTLLTALISSPIILHWYPIMQANFDKQQEPRGKITTKVLYFPLSKMQPNFSIS</sequence>
<dbReference type="Proteomes" id="UP000069015">
    <property type="component" value="Chromosome 1"/>
</dbReference>
<evidence type="ECO:0000313" key="3">
    <source>
        <dbReference type="Proteomes" id="UP000069015"/>
    </source>
</evidence>
<evidence type="ECO:0000313" key="2">
    <source>
        <dbReference type="EMBL" id="ALU41488.1"/>
    </source>
</evidence>